<keyword evidence="4" id="KW-0539">Nucleus</keyword>
<dbReference type="CDD" id="cd19953">
    <property type="entry name" value="PDS5"/>
    <property type="match status" value="1"/>
</dbReference>
<evidence type="ECO:0000256" key="1">
    <source>
        <dbReference type="ARBA" id="ARBA00004123"/>
    </source>
</evidence>
<proteinExistence type="predicted"/>
<dbReference type="AlphaFoldDB" id="A0A0M8MTS4"/>
<dbReference type="SUPFAM" id="SSF48371">
    <property type="entry name" value="ARM repeat"/>
    <property type="match status" value="1"/>
</dbReference>
<dbReference type="STRING" id="77020.A0A0M8MTS4"/>
<feature type="compositionally biased region" description="Basic residues" evidence="6">
    <location>
        <begin position="1052"/>
        <end position="1062"/>
    </location>
</feature>
<keyword evidence="3" id="KW-0498">Mitosis</keyword>
<evidence type="ECO:0000256" key="6">
    <source>
        <dbReference type="SAM" id="MobiDB-lite"/>
    </source>
</evidence>
<dbReference type="InterPro" id="IPR011989">
    <property type="entry name" value="ARM-like"/>
</dbReference>
<evidence type="ECO:0000256" key="4">
    <source>
        <dbReference type="ARBA" id="ARBA00023242"/>
    </source>
</evidence>
<keyword evidence="2" id="KW-0132">Cell division</keyword>
<dbReference type="GO" id="GO:0051301">
    <property type="term" value="P:cell division"/>
    <property type="evidence" value="ECO:0007669"/>
    <property type="project" value="UniProtKB-KW"/>
</dbReference>
<organism evidence="7 8">
    <name type="scientific">Malassezia pachydermatis</name>
    <dbReference type="NCBI Taxonomy" id="77020"/>
    <lineage>
        <taxon>Eukaryota</taxon>
        <taxon>Fungi</taxon>
        <taxon>Dikarya</taxon>
        <taxon>Basidiomycota</taxon>
        <taxon>Ustilaginomycotina</taxon>
        <taxon>Malasseziomycetes</taxon>
        <taxon>Malasseziales</taxon>
        <taxon>Malasseziaceae</taxon>
        <taxon>Malassezia</taxon>
    </lineage>
</organism>
<evidence type="ECO:0000256" key="3">
    <source>
        <dbReference type="ARBA" id="ARBA00022776"/>
    </source>
</evidence>
<accession>A0A0M8MTS4</accession>
<dbReference type="Pfam" id="PF20168">
    <property type="entry name" value="PDS5"/>
    <property type="match status" value="1"/>
</dbReference>
<comment type="subcellular location">
    <subcellularLocation>
        <location evidence="1">Nucleus</location>
    </subcellularLocation>
</comment>
<keyword evidence="5" id="KW-0131">Cell cycle</keyword>
<evidence type="ECO:0000256" key="5">
    <source>
        <dbReference type="ARBA" id="ARBA00023306"/>
    </source>
</evidence>
<dbReference type="Gene3D" id="1.25.10.10">
    <property type="entry name" value="Leucine-rich Repeat Variant"/>
    <property type="match status" value="1"/>
</dbReference>
<gene>
    <name evidence="7" type="ORF">Malapachy_0079</name>
</gene>
<dbReference type="InterPro" id="IPR016024">
    <property type="entry name" value="ARM-type_fold"/>
</dbReference>
<name>A0A0M8MTS4_9BASI</name>
<dbReference type="RefSeq" id="XP_017991073.1">
    <property type="nucleotide sequence ID" value="XM_018134612.1"/>
</dbReference>
<protein>
    <submittedName>
        <fullName evidence="7">Cohesin-associated protein pds5</fullName>
    </submittedName>
</protein>
<dbReference type="GO" id="GO:0005634">
    <property type="term" value="C:nucleus"/>
    <property type="evidence" value="ECO:0007669"/>
    <property type="project" value="UniProtKB-SubCell"/>
</dbReference>
<sequence>MPALRFQGPLYKAGTSVDALKKRLDSFHKELAALDQGAIDTSLLDDYCAELIKPSLMRHKDRSVQVLVGCILSDILRLYAPNAPFTSTEIKSLFRFLLQQLVSPKAGLAHPENSVYKDTVYILDSLSTVKSVVLICDLPSAHDLLTEYFQKLWTLTSAPLAKNVELALADILTQLIEECVSVPPAVVEVLMTAFTDESAASVMMATSVCRATQDRLQKYVARYFAEAMQDPVYEDDDEKMDALTSIHAQIQPLALAVPSLLTSVVPQLEAELVSDDVDIRTLAMQVLGALFRAPGNDKESFARLYPSAWKAWLGRAIDKHVPIRMQWTNDALALMSTHPALTSAMMPMLQGRAVDPDERVRGMLADGILKMDYETLRHSMPTSLLRELAQRGKDRRTSVRDAALAALGRAFAMSLTEPEAQAREHFAWIPGAILNCHLAGSLDVMYSVLQVWETYILPTQPLDSYVERLRQVYDHLSDAERAIFLYLSNLRLPRPTPMAMYVSMCRGDVVDDGAGCLQALAAHLHDTALLPILEAFQREPMDTVLGAMETCIAFDATWDEQREARRTAHAYLTEHAPTWATPLTMCMWTGSLPWIGPACVRPLLDASATLLLACMAEYAPWLFAPHAQTLVDRVLAGDTTALPPLAALAVKQADEVPTTPALVDRLKDDAVRSEAAAQALAGLAPEEAAALVAAWTPRSSSEDEEASASLQALAALLQYTPTTIPMNAERLADQLVPTILLATWPHDAVLDEVAWLEPSEDVPALACRLAAMRVLTQWCLRQADEAIAPPIFKWLWILLHTGEADASHHIPRGARARLRAYAAECLLDLAQCDVYVPHLVARMSRLAYALQDECYQVRKSVLHTLLVRVAQDRLPPSFHAVLFMVALDPEADLPASVQAYTRRVHTYPDDVVQERLHTPMLRFLHILSHHPDLALDRVESLALFTKYLDFYVAQVATASSISTLIHYAASLRQRWDATASTPSAMTSRSLHAMAELMVHLLHRTADTHRWTVSAMPTEPVPCPADILIPSGQLAQPVLPPDVLTQATASSKRGAREKKARRG</sequence>
<keyword evidence="8" id="KW-1185">Reference proteome</keyword>
<dbReference type="EMBL" id="LGAV01000006">
    <property type="protein sequence ID" value="KOS13441.1"/>
    <property type="molecule type" value="Genomic_DNA"/>
</dbReference>
<comment type="caution">
    <text evidence="7">The sequence shown here is derived from an EMBL/GenBank/DDBJ whole genome shotgun (WGS) entry which is preliminary data.</text>
</comment>
<evidence type="ECO:0000256" key="2">
    <source>
        <dbReference type="ARBA" id="ARBA00022618"/>
    </source>
</evidence>
<dbReference type="OrthoDB" id="200660at2759"/>
<dbReference type="GO" id="GO:0000785">
    <property type="term" value="C:chromatin"/>
    <property type="evidence" value="ECO:0007669"/>
    <property type="project" value="TreeGrafter"/>
</dbReference>
<dbReference type="GO" id="GO:0007064">
    <property type="term" value="P:mitotic sister chromatid cohesion"/>
    <property type="evidence" value="ECO:0007669"/>
    <property type="project" value="InterPro"/>
</dbReference>
<dbReference type="GO" id="GO:0006281">
    <property type="term" value="P:DNA repair"/>
    <property type="evidence" value="ECO:0007669"/>
    <property type="project" value="TreeGrafter"/>
</dbReference>
<dbReference type="Proteomes" id="UP000037751">
    <property type="component" value="Unassembled WGS sequence"/>
</dbReference>
<reference evidence="7 8" key="1">
    <citation type="submission" date="2015-07" db="EMBL/GenBank/DDBJ databases">
        <title>Draft Genome Sequence of Malassezia furfur CBS1878 and Malassezia pachydermatis CBS1879.</title>
        <authorList>
            <person name="Triana S."/>
            <person name="Ohm R."/>
            <person name="Gonzalez A."/>
            <person name="DeCock H."/>
            <person name="Restrepo S."/>
            <person name="Celis A."/>
        </authorList>
    </citation>
    <scope>NUCLEOTIDE SEQUENCE [LARGE SCALE GENOMIC DNA]</scope>
    <source>
        <strain evidence="7 8">CBS 1879</strain>
    </source>
</reference>
<dbReference type="GeneID" id="28726487"/>
<dbReference type="PANTHER" id="PTHR12663:SF0">
    <property type="entry name" value="PRECOCIOUS DISSOCIATION OF SISTERS 5, ISOFORM A"/>
    <property type="match status" value="1"/>
</dbReference>
<dbReference type="PANTHER" id="PTHR12663">
    <property type="entry name" value="ANDROGEN INDUCED INHIBITOR OF PROLIFERATION AS3 / PDS5-RELATED"/>
    <property type="match status" value="1"/>
</dbReference>
<dbReference type="VEuPathDB" id="FungiDB:Malapachy_0079"/>
<feature type="region of interest" description="Disordered" evidence="6">
    <location>
        <begin position="1039"/>
        <end position="1062"/>
    </location>
</feature>
<dbReference type="InterPro" id="IPR039776">
    <property type="entry name" value="Pds5"/>
</dbReference>
<evidence type="ECO:0000313" key="8">
    <source>
        <dbReference type="Proteomes" id="UP000037751"/>
    </source>
</evidence>
<evidence type="ECO:0000313" key="7">
    <source>
        <dbReference type="EMBL" id="KOS13441.1"/>
    </source>
</evidence>